<dbReference type="Gene3D" id="3.40.50.300">
    <property type="entry name" value="P-loop containing nucleotide triphosphate hydrolases"/>
    <property type="match status" value="1"/>
</dbReference>
<evidence type="ECO:0000313" key="7">
    <source>
        <dbReference type="Ensembl" id="ENSCMUP00000028458.1"/>
    </source>
</evidence>
<dbReference type="InterPro" id="IPR027266">
    <property type="entry name" value="TrmE/GcvT-like"/>
</dbReference>
<dbReference type="HAMAP" id="MF_00379">
    <property type="entry name" value="GTPase_MnmE"/>
    <property type="match status" value="1"/>
</dbReference>
<evidence type="ECO:0000256" key="6">
    <source>
        <dbReference type="SAM" id="MobiDB-lite"/>
    </source>
</evidence>
<evidence type="ECO:0000256" key="2">
    <source>
        <dbReference type="ARBA" id="ARBA00011043"/>
    </source>
</evidence>
<dbReference type="PROSITE" id="PS51709">
    <property type="entry name" value="G_TRME"/>
    <property type="match status" value="1"/>
</dbReference>
<dbReference type="InterPro" id="IPR004520">
    <property type="entry name" value="GTPase_MnmE"/>
</dbReference>
<dbReference type="Pfam" id="PF01926">
    <property type="entry name" value="MMR_HSR1"/>
    <property type="match status" value="1"/>
</dbReference>
<reference evidence="7" key="2">
    <citation type="submission" date="2025-08" db="UniProtKB">
        <authorList>
            <consortium name="Ensembl"/>
        </authorList>
    </citation>
    <scope>IDENTIFICATION</scope>
</reference>
<dbReference type="Pfam" id="PF12631">
    <property type="entry name" value="MnmE_helical"/>
    <property type="match status" value="1"/>
</dbReference>
<evidence type="ECO:0000256" key="3">
    <source>
        <dbReference type="ARBA" id="ARBA00022694"/>
    </source>
</evidence>
<dbReference type="Pfam" id="PF10396">
    <property type="entry name" value="TrmE_N"/>
    <property type="match status" value="1"/>
</dbReference>
<dbReference type="NCBIfam" id="TIGR00231">
    <property type="entry name" value="small_GTP"/>
    <property type="match status" value="1"/>
</dbReference>
<keyword evidence="3" id="KW-0819">tRNA processing</keyword>
<reference evidence="7" key="3">
    <citation type="submission" date="2025-09" db="UniProtKB">
        <authorList>
            <consortium name="Ensembl"/>
        </authorList>
    </citation>
    <scope>IDENTIFICATION</scope>
</reference>
<feature type="region of interest" description="Disordered" evidence="6">
    <location>
        <begin position="176"/>
        <end position="327"/>
    </location>
</feature>
<gene>
    <name evidence="7" type="primary">GTPBP3</name>
</gene>
<name>A0A8U7ND07_CORMO</name>
<protein>
    <submittedName>
        <fullName evidence="7">GTP binding protein 3, mitochondrial</fullName>
    </submittedName>
</protein>
<dbReference type="Ensembl" id="ENSCMUT00000037960.1">
    <property type="protein sequence ID" value="ENSCMUP00000028458.1"/>
    <property type="gene ID" value="ENSCMUG00000018178.1"/>
</dbReference>
<dbReference type="FunFam" id="3.30.1360.120:FF:000007">
    <property type="entry name" value="tRNA modification GTPase GTPBP3, mitochondrial"/>
    <property type="match status" value="1"/>
</dbReference>
<organism evidence="7 8">
    <name type="scientific">Corvus moneduloides</name>
    <name type="common">New Caledonian crow</name>
    <dbReference type="NCBI Taxonomy" id="1196302"/>
    <lineage>
        <taxon>Eukaryota</taxon>
        <taxon>Metazoa</taxon>
        <taxon>Chordata</taxon>
        <taxon>Craniata</taxon>
        <taxon>Vertebrata</taxon>
        <taxon>Euteleostomi</taxon>
        <taxon>Archelosauria</taxon>
        <taxon>Archosauria</taxon>
        <taxon>Dinosauria</taxon>
        <taxon>Saurischia</taxon>
        <taxon>Theropoda</taxon>
        <taxon>Coelurosauria</taxon>
        <taxon>Aves</taxon>
        <taxon>Neognathae</taxon>
        <taxon>Neoaves</taxon>
        <taxon>Telluraves</taxon>
        <taxon>Australaves</taxon>
        <taxon>Passeriformes</taxon>
        <taxon>Corvoidea</taxon>
        <taxon>Corvidae</taxon>
        <taxon>Corvus</taxon>
    </lineage>
</organism>
<dbReference type="NCBIfam" id="NF003661">
    <property type="entry name" value="PRK05291.1-3"/>
    <property type="match status" value="1"/>
</dbReference>
<dbReference type="GO" id="GO:0005739">
    <property type="term" value="C:mitochondrion"/>
    <property type="evidence" value="ECO:0007669"/>
    <property type="project" value="UniProtKB-SubCell"/>
</dbReference>
<dbReference type="GO" id="GO:0002098">
    <property type="term" value="P:tRNA wobble uridine modification"/>
    <property type="evidence" value="ECO:0007669"/>
    <property type="project" value="TreeGrafter"/>
</dbReference>
<dbReference type="GO" id="GO:0030488">
    <property type="term" value="P:tRNA methylation"/>
    <property type="evidence" value="ECO:0007669"/>
    <property type="project" value="TreeGrafter"/>
</dbReference>
<dbReference type="Gene3D" id="1.20.120.430">
    <property type="entry name" value="tRNA modification GTPase MnmE domain 2"/>
    <property type="match status" value="1"/>
</dbReference>
<dbReference type="AlphaFoldDB" id="A0A8U7ND07"/>
<dbReference type="InterPro" id="IPR006073">
    <property type="entry name" value="GTP-bd"/>
</dbReference>
<keyword evidence="4" id="KW-0547">Nucleotide-binding</keyword>
<dbReference type="GO" id="GO:0003924">
    <property type="term" value="F:GTPase activity"/>
    <property type="evidence" value="ECO:0007669"/>
    <property type="project" value="InterPro"/>
</dbReference>
<dbReference type="GO" id="GO:0005525">
    <property type="term" value="F:GTP binding"/>
    <property type="evidence" value="ECO:0007669"/>
    <property type="project" value="UniProtKB-KW"/>
</dbReference>
<dbReference type="InterPro" id="IPR025867">
    <property type="entry name" value="MnmE_helical"/>
</dbReference>
<dbReference type="InterPro" id="IPR005225">
    <property type="entry name" value="Small_GTP-bd"/>
</dbReference>
<comment type="similarity">
    <text evidence="2">Belongs to the TRAFAC class TrmE-Era-EngA-EngB-Septin-like GTPase superfamily. TrmE GTPase family.</text>
</comment>
<dbReference type="InterPro" id="IPR018948">
    <property type="entry name" value="GTP-bd_TrmE_N"/>
</dbReference>
<dbReference type="SUPFAM" id="SSF52540">
    <property type="entry name" value="P-loop containing nucleoside triphosphate hydrolases"/>
    <property type="match status" value="1"/>
</dbReference>
<keyword evidence="5" id="KW-0342">GTP-binding</keyword>
<dbReference type="InterPro" id="IPR027368">
    <property type="entry name" value="MnmE_dom2"/>
</dbReference>
<evidence type="ECO:0000256" key="4">
    <source>
        <dbReference type="ARBA" id="ARBA00022741"/>
    </source>
</evidence>
<dbReference type="Proteomes" id="UP000694553">
    <property type="component" value="Unassembled WGS sequence"/>
</dbReference>
<feature type="compositionally biased region" description="Basic and acidic residues" evidence="6">
    <location>
        <begin position="182"/>
        <end position="192"/>
    </location>
</feature>
<accession>A0A8U7ND07</accession>
<proteinExistence type="inferred from homology"/>
<dbReference type="Gene3D" id="3.30.1360.120">
    <property type="entry name" value="Probable tRNA modification gtpase trme, domain 1"/>
    <property type="match status" value="1"/>
</dbReference>
<sequence>MGEFGASTGAERAVLMVSGIPGIPVSWASSLPGSLCDSLPGSCVIPCLSLCDSLPGSCVIPCLDPCLSLPASCVIPCLSLRDSLSTPVYPCLDPCVIPGLSLPGSKTSGPGKEGGMGTGMGTGMGFRMGRWIQDGIWDKKRDRERTGSGLGCGRWIQDGIWDKKRDWERMGLGCGMRSGIQGRDETRNEDPSRAVTRLPDHFSGSRSAAGSGGRGSLPARAFGGAFGGSPPAPQPRGQCRPLRGDGTPGMSRDWGSPGEERLRFGRVRSRGSAPGVRGCRAEGTPQGGQGFPKSPRGSRTPQGGDRRTSPRPARGQQWARPLSSAGGGDTIFALSSAPGRCGVAVIRASGPGSRGALQSLTGTPKVPPPRVLALRRIRDPDTAETLDRGLVVWFPGPRSFTGEDCAELHVHGGPAVVSGVLRALGRLPGLRPAEPGEFTRRAFHHGKLDLTAAEGLRDLIAAETEAQRRQALRQMEGDLGQLYQRWSHTLTQALAHLEAFIDFSEDDNVEEEVLCQVDVTVRALEREIRGHLRDGRRGELLRGGVRAVIAGPPNVGKSSLLNLLCRRPAAIVSPAAGTTRDVLDVALDIGGYPLVLSDTAGLRPATDPVEREGVTRARHRLCQADLVLAVLDATSVSPTPLALGAALAALEPPPDTPCVLVLNKADLLGGLRGSLSATCARTPPEPPATLLSCKTGEGLESLLELLAQQLAQLCGDPLLGSPSLTQSRHSRHLGACAAALARFGRGDSGDLAVAAEQLRLARRELGRITGHVGAEDVLDIIFRDFCVGK</sequence>
<evidence type="ECO:0000256" key="1">
    <source>
        <dbReference type="ARBA" id="ARBA00004173"/>
    </source>
</evidence>
<evidence type="ECO:0000313" key="8">
    <source>
        <dbReference type="Proteomes" id="UP000694553"/>
    </source>
</evidence>
<comment type="subcellular location">
    <subcellularLocation>
        <location evidence="1">Mitochondrion</location>
    </subcellularLocation>
</comment>
<keyword evidence="8" id="KW-1185">Reference proteome</keyword>
<dbReference type="PANTHER" id="PTHR42714:SF2">
    <property type="entry name" value="TRNA MODIFICATION GTPASE GTPBP3, MITOCHONDRIAL"/>
    <property type="match status" value="1"/>
</dbReference>
<dbReference type="PANTHER" id="PTHR42714">
    <property type="entry name" value="TRNA MODIFICATION GTPASE GTPBP3"/>
    <property type="match status" value="1"/>
</dbReference>
<dbReference type="CDD" id="cd14858">
    <property type="entry name" value="TrmE_N"/>
    <property type="match status" value="1"/>
</dbReference>
<dbReference type="CDD" id="cd04164">
    <property type="entry name" value="trmE"/>
    <property type="match status" value="1"/>
</dbReference>
<dbReference type="InterPro" id="IPR031168">
    <property type="entry name" value="G_TrmE"/>
</dbReference>
<dbReference type="InterPro" id="IPR027417">
    <property type="entry name" value="P-loop_NTPase"/>
</dbReference>
<reference evidence="8" key="1">
    <citation type="submission" date="2019-10" db="EMBL/GenBank/DDBJ databases">
        <title>Corvus moneduloides (New Caledonian crow) genome, bCorMon1, primary haplotype.</title>
        <authorList>
            <person name="Rutz C."/>
            <person name="Fungtammasan C."/>
            <person name="Mountcastle J."/>
            <person name="Formenti G."/>
            <person name="Chow W."/>
            <person name="Howe K."/>
            <person name="Steele M.P."/>
            <person name="Fernandes J."/>
            <person name="Gilbert M.T.P."/>
            <person name="Fedrigo O."/>
            <person name="Jarvis E.D."/>
            <person name="Gemmell N."/>
        </authorList>
    </citation>
    <scope>NUCLEOTIDE SEQUENCE [LARGE SCALE GENOMIC DNA]</scope>
</reference>
<evidence type="ECO:0000256" key="5">
    <source>
        <dbReference type="ARBA" id="ARBA00023134"/>
    </source>
</evidence>